<comment type="caution">
    <text evidence="2">The sequence shown here is derived from an EMBL/GenBank/DDBJ whole genome shotgun (WGS) entry which is preliminary data.</text>
</comment>
<reference evidence="2 3" key="1">
    <citation type="submission" date="2020-04" db="EMBL/GenBank/DDBJ databases">
        <title>Staphylococcus species from domestic dog.</title>
        <authorList>
            <person name="Paterson G.K."/>
        </authorList>
    </citation>
    <scope>NUCLEOTIDE SEQUENCE [LARGE SCALE GENOMIC DNA]</scope>
    <source>
        <strain evidence="2 3">H16/1A</strain>
    </source>
</reference>
<dbReference type="EMBL" id="JABANU010000014">
    <property type="protein sequence ID" value="MBI5975290.1"/>
    <property type="molecule type" value="Genomic_DNA"/>
</dbReference>
<feature type="transmembrane region" description="Helical" evidence="1">
    <location>
        <begin position="32"/>
        <end position="49"/>
    </location>
</feature>
<proteinExistence type="predicted"/>
<keyword evidence="1" id="KW-0812">Transmembrane</keyword>
<sequence>MKYIVTLFWAVLLLEMVNFVLNSLGGGGPVDVITPLIVAVIATIIVILLDKAMTPSKYETHHSE</sequence>
<evidence type="ECO:0000256" key="1">
    <source>
        <dbReference type="SAM" id="Phobius"/>
    </source>
</evidence>
<protein>
    <submittedName>
        <fullName evidence="2">YjzD family protein</fullName>
    </submittedName>
</protein>
<evidence type="ECO:0000313" key="3">
    <source>
        <dbReference type="Proteomes" id="UP000751852"/>
    </source>
</evidence>
<name>A0ABS0T9Q6_9STAP</name>
<organism evidence="2 3">
    <name type="scientific">Staphylococcus canis</name>
    <dbReference type="NCBI Taxonomy" id="2724942"/>
    <lineage>
        <taxon>Bacteria</taxon>
        <taxon>Bacillati</taxon>
        <taxon>Bacillota</taxon>
        <taxon>Bacilli</taxon>
        <taxon>Bacillales</taxon>
        <taxon>Staphylococcaceae</taxon>
        <taxon>Staphylococcus</taxon>
    </lineage>
</organism>
<dbReference type="RefSeq" id="WP_198618070.1">
    <property type="nucleotide sequence ID" value="NZ_JABANU010000014.1"/>
</dbReference>
<keyword evidence="1" id="KW-0472">Membrane</keyword>
<dbReference type="Pfam" id="PF11151">
    <property type="entry name" value="DUF2929"/>
    <property type="match status" value="1"/>
</dbReference>
<evidence type="ECO:0000313" key="2">
    <source>
        <dbReference type="EMBL" id="MBI5975290.1"/>
    </source>
</evidence>
<dbReference type="Proteomes" id="UP000751852">
    <property type="component" value="Unassembled WGS sequence"/>
</dbReference>
<accession>A0ABS0T9Q6</accession>
<dbReference type="InterPro" id="IPR021324">
    <property type="entry name" value="DUF2929"/>
</dbReference>
<keyword evidence="3" id="KW-1185">Reference proteome</keyword>
<keyword evidence="1" id="KW-1133">Transmembrane helix</keyword>
<gene>
    <name evidence="2" type="ORF">HHH54_06700</name>
</gene>